<comment type="function">
    <text evidence="2">Catalyzes the synthesis of N-((2S)-2-amino-2-carboxyethyl)-L-glutamate (ACEGA) from O-phospho-L-serine and L-glutamate. Involved in the biosynthesis of L-2,3-diaminopropionic acid (L-Dap), a precursor of staphyloferrin B and antibiotics.</text>
</comment>
<dbReference type="InterPro" id="IPR050214">
    <property type="entry name" value="Cys_Synth/Cystath_Beta-Synth"/>
</dbReference>
<dbReference type="PROSITE" id="PS00901">
    <property type="entry name" value="CYS_SYNTHASE"/>
    <property type="match status" value="1"/>
</dbReference>
<reference evidence="11 12" key="1">
    <citation type="submission" date="2019-07" db="EMBL/GenBank/DDBJ databases">
        <authorList>
            <person name="Kim J."/>
        </authorList>
    </citation>
    <scope>NUCLEOTIDE SEQUENCE [LARGE SCALE GENOMIC DNA]</scope>
    <source>
        <strain evidence="11 12">N4</strain>
    </source>
</reference>
<dbReference type="EC" id="2.5.1.140" evidence="6"/>
<dbReference type="PANTHER" id="PTHR10314">
    <property type="entry name" value="CYSTATHIONINE BETA-SYNTHASE"/>
    <property type="match status" value="1"/>
</dbReference>
<keyword evidence="12" id="KW-1185">Reference proteome</keyword>
<dbReference type="OrthoDB" id="9808024at2"/>
<comment type="cofactor">
    <cofactor evidence="1">
        <name>pyridoxal 5'-phosphate</name>
        <dbReference type="ChEBI" id="CHEBI:597326"/>
    </cofactor>
</comment>
<evidence type="ECO:0000313" key="11">
    <source>
        <dbReference type="EMBL" id="TVX88433.1"/>
    </source>
</evidence>
<organism evidence="11 12">
    <name type="scientific">Paenibacillus agilis</name>
    <dbReference type="NCBI Taxonomy" id="3020863"/>
    <lineage>
        <taxon>Bacteria</taxon>
        <taxon>Bacillati</taxon>
        <taxon>Bacillota</taxon>
        <taxon>Bacilli</taxon>
        <taxon>Bacillales</taxon>
        <taxon>Paenibacillaceae</taxon>
        <taxon>Paenibacillus</taxon>
    </lineage>
</organism>
<dbReference type="InterPro" id="IPR023927">
    <property type="entry name" value="SbnA"/>
</dbReference>
<proteinExistence type="inferred from homology"/>
<keyword evidence="9" id="KW-0663">Pyridoxal phosphate</keyword>
<evidence type="ECO:0000256" key="7">
    <source>
        <dbReference type="ARBA" id="ARBA00016985"/>
    </source>
</evidence>
<dbReference type="InterPro" id="IPR001926">
    <property type="entry name" value="TrpB-like_PALP"/>
</dbReference>
<dbReference type="GO" id="GO:0016765">
    <property type="term" value="F:transferase activity, transferring alkyl or aryl (other than methyl) groups"/>
    <property type="evidence" value="ECO:0007669"/>
    <property type="project" value="UniProtKB-ARBA"/>
</dbReference>
<comment type="subunit">
    <text evidence="5">Homodimer.</text>
</comment>
<protein>
    <recommendedName>
        <fullName evidence="7">N-(2-amino-2-carboxyethyl)-L-glutamate synthase</fullName>
        <ecNumber evidence="6">2.5.1.140</ecNumber>
    </recommendedName>
</protein>
<evidence type="ECO:0000256" key="6">
    <source>
        <dbReference type="ARBA" id="ARBA00012331"/>
    </source>
</evidence>
<dbReference type="CDD" id="cd01561">
    <property type="entry name" value="CBS_like"/>
    <property type="match status" value="1"/>
</dbReference>
<comment type="pathway">
    <text evidence="3">Siderophore biosynthesis.</text>
</comment>
<evidence type="ECO:0000256" key="3">
    <source>
        <dbReference type="ARBA" id="ARBA00004924"/>
    </source>
</evidence>
<dbReference type="SUPFAM" id="SSF53686">
    <property type="entry name" value="Tryptophan synthase beta subunit-like PLP-dependent enzymes"/>
    <property type="match status" value="1"/>
</dbReference>
<evidence type="ECO:0000256" key="4">
    <source>
        <dbReference type="ARBA" id="ARBA00008519"/>
    </source>
</evidence>
<evidence type="ECO:0000256" key="2">
    <source>
        <dbReference type="ARBA" id="ARBA00004056"/>
    </source>
</evidence>
<gene>
    <name evidence="11" type="primary">sbnA</name>
    <name evidence="11" type="ORF">FPZ44_20625</name>
</gene>
<evidence type="ECO:0000256" key="9">
    <source>
        <dbReference type="ARBA" id="ARBA00022898"/>
    </source>
</evidence>
<dbReference type="InterPro" id="IPR036052">
    <property type="entry name" value="TrpB-like_PALP_sf"/>
</dbReference>
<dbReference type="EMBL" id="VNJK01000003">
    <property type="protein sequence ID" value="TVX88433.1"/>
    <property type="molecule type" value="Genomic_DNA"/>
</dbReference>
<dbReference type="GO" id="GO:0006535">
    <property type="term" value="P:cysteine biosynthetic process from serine"/>
    <property type="evidence" value="ECO:0007669"/>
    <property type="project" value="InterPro"/>
</dbReference>
<accession>A0A559ILS3</accession>
<evidence type="ECO:0000256" key="1">
    <source>
        <dbReference type="ARBA" id="ARBA00001933"/>
    </source>
</evidence>
<comment type="similarity">
    <text evidence="4">Belongs to the cysteine synthase/cystathionine beta-synthase family. SbnA subfamily.</text>
</comment>
<dbReference type="Pfam" id="PF00291">
    <property type="entry name" value="PALP"/>
    <property type="match status" value="1"/>
</dbReference>
<dbReference type="AlphaFoldDB" id="A0A559ILS3"/>
<sequence length="332" mass="36280">MMTVIGNTPVVKLQRLFKHASFDAYVKLEMLNPGGSIKDRPAKVMLQEALREGKLRPGSVVVESSSGNLAIGLAQICNLIGCTFICVVDPRTTLTNIRILRAYGARIDLVREPDPATGEYLPARLARVRHWLRKLPNAFWPNQYGNTNNPLSHQQTTMAEIAADLPRVDYLFCGVSTCGTIRGCIEYIRANRLATKVIAVDALGSSIFGSNKPKQRRLLPGLGAAVRPALCPDNGIDEIIEVDDLECIIGCRRLARLESVLVGGSSGGMIAALEKFQDRIAAGSTCALILPDRGERYLETVYDDQWIAKFFGKEALDQVRARQASEGGVEIA</sequence>
<keyword evidence="8" id="KW-0808">Transferase</keyword>
<name>A0A559ILS3_9BACL</name>
<evidence type="ECO:0000259" key="10">
    <source>
        <dbReference type="Pfam" id="PF00291"/>
    </source>
</evidence>
<dbReference type="Gene3D" id="3.40.50.1100">
    <property type="match status" value="2"/>
</dbReference>
<evidence type="ECO:0000313" key="12">
    <source>
        <dbReference type="Proteomes" id="UP000318102"/>
    </source>
</evidence>
<feature type="domain" description="Tryptophan synthase beta chain-like PALP" evidence="10">
    <location>
        <begin position="3"/>
        <end position="292"/>
    </location>
</feature>
<evidence type="ECO:0000256" key="5">
    <source>
        <dbReference type="ARBA" id="ARBA00011738"/>
    </source>
</evidence>
<dbReference type="Proteomes" id="UP000318102">
    <property type="component" value="Unassembled WGS sequence"/>
</dbReference>
<dbReference type="NCBIfam" id="TIGR03945">
    <property type="entry name" value="PLP_SbnA_fam"/>
    <property type="match status" value="1"/>
</dbReference>
<comment type="caution">
    <text evidence="11">The sequence shown here is derived from an EMBL/GenBank/DDBJ whole genome shotgun (WGS) entry which is preliminary data.</text>
</comment>
<evidence type="ECO:0000256" key="8">
    <source>
        <dbReference type="ARBA" id="ARBA00022679"/>
    </source>
</evidence>
<dbReference type="InterPro" id="IPR001216">
    <property type="entry name" value="P-phosphate_BS"/>
</dbReference>